<comment type="caution">
    <text evidence="2">The sequence shown here is derived from an EMBL/GenBank/DDBJ whole genome shotgun (WGS) entry which is preliminary data.</text>
</comment>
<dbReference type="OrthoDB" id="8880235at2759"/>
<keyword evidence="3" id="KW-1185">Reference proteome</keyword>
<name>A0A4Z2GFB5_9TELE</name>
<proteinExistence type="predicted"/>
<feature type="region of interest" description="Disordered" evidence="1">
    <location>
        <begin position="1"/>
        <end position="35"/>
    </location>
</feature>
<feature type="compositionally biased region" description="Basic and acidic residues" evidence="1">
    <location>
        <begin position="1"/>
        <end position="11"/>
    </location>
</feature>
<reference evidence="2 3" key="1">
    <citation type="submission" date="2019-03" db="EMBL/GenBank/DDBJ databases">
        <title>First draft genome of Liparis tanakae, snailfish: a comprehensive survey of snailfish specific genes.</title>
        <authorList>
            <person name="Kim W."/>
            <person name="Song I."/>
            <person name="Jeong J.-H."/>
            <person name="Kim D."/>
            <person name="Kim S."/>
            <person name="Ryu S."/>
            <person name="Song J.Y."/>
            <person name="Lee S.K."/>
        </authorList>
    </citation>
    <scope>NUCLEOTIDE SEQUENCE [LARGE SCALE GENOMIC DNA]</scope>
    <source>
        <tissue evidence="2">Muscle</tissue>
    </source>
</reference>
<organism evidence="2 3">
    <name type="scientific">Liparis tanakae</name>
    <name type="common">Tanaka's snailfish</name>
    <dbReference type="NCBI Taxonomy" id="230148"/>
    <lineage>
        <taxon>Eukaryota</taxon>
        <taxon>Metazoa</taxon>
        <taxon>Chordata</taxon>
        <taxon>Craniata</taxon>
        <taxon>Vertebrata</taxon>
        <taxon>Euteleostomi</taxon>
        <taxon>Actinopterygii</taxon>
        <taxon>Neopterygii</taxon>
        <taxon>Teleostei</taxon>
        <taxon>Neoteleostei</taxon>
        <taxon>Acanthomorphata</taxon>
        <taxon>Eupercaria</taxon>
        <taxon>Perciformes</taxon>
        <taxon>Cottioidei</taxon>
        <taxon>Cottales</taxon>
        <taxon>Liparidae</taxon>
        <taxon>Liparis</taxon>
    </lineage>
</organism>
<evidence type="ECO:0000256" key="1">
    <source>
        <dbReference type="SAM" id="MobiDB-lite"/>
    </source>
</evidence>
<protein>
    <submittedName>
        <fullName evidence="2">Uncharacterized protein</fullName>
    </submittedName>
</protein>
<accession>A0A4Z2GFB5</accession>
<sequence>MSSAKIHDRQHISSFWEQKIHGDTQHAHSEELRKRRSALKKYDAAAHTAHVTCHMLLPPVHATDMCTPGNTQNKLSGEWSVRLDNRTKHLMKVKKVNAESADLP</sequence>
<evidence type="ECO:0000313" key="2">
    <source>
        <dbReference type="EMBL" id="TNN52228.1"/>
    </source>
</evidence>
<feature type="compositionally biased region" description="Basic and acidic residues" evidence="1">
    <location>
        <begin position="18"/>
        <end position="33"/>
    </location>
</feature>
<evidence type="ECO:0000313" key="3">
    <source>
        <dbReference type="Proteomes" id="UP000314294"/>
    </source>
</evidence>
<dbReference type="Proteomes" id="UP000314294">
    <property type="component" value="Unassembled WGS sequence"/>
</dbReference>
<dbReference type="EMBL" id="SRLO01000555">
    <property type="protein sequence ID" value="TNN52228.1"/>
    <property type="molecule type" value="Genomic_DNA"/>
</dbReference>
<gene>
    <name evidence="2" type="ORF">EYF80_037584</name>
</gene>
<dbReference type="AlphaFoldDB" id="A0A4Z2GFB5"/>